<organism evidence="1">
    <name type="scientific">Anguilla anguilla</name>
    <name type="common">European freshwater eel</name>
    <name type="synonym">Muraena anguilla</name>
    <dbReference type="NCBI Taxonomy" id="7936"/>
    <lineage>
        <taxon>Eukaryota</taxon>
        <taxon>Metazoa</taxon>
        <taxon>Chordata</taxon>
        <taxon>Craniata</taxon>
        <taxon>Vertebrata</taxon>
        <taxon>Euteleostomi</taxon>
        <taxon>Actinopterygii</taxon>
        <taxon>Neopterygii</taxon>
        <taxon>Teleostei</taxon>
        <taxon>Anguilliformes</taxon>
        <taxon>Anguillidae</taxon>
        <taxon>Anguilla</taxon>
    </lineage>
</organism>
<accession>A0A0E9XNR1</accession>
<dbReference type="EMBL" id="GBXM01004308">
    <property type="protein sequence ID" value="JAI04270.1"/>
    <property type="molecule type" value="Transcribed_RNA"/>
</dbReference>
<sequence length="35" mass="3987">MILVPADQNSVFSQVVVCRFFGHAPFVLLLSQYIF</sequence>
<reference evidence="1" key="2">
    <citation type="journal article" date="2015" name="Fish Shellfish Immunol.">
        <title>Early steps in the European eel (Anguilla anguilla)-Vibrio vulnificus interaction in the gills: Role of the RtxA13 toxin.</title>
        <authorList>
            <person name="Callol A."/>
            <person name="Pajuelo D."/>
            <person name="Ebbesson L."/>
            <person name="Teles M."/>
            <person name="MacKenzie S."/>
            <person name="Amaro C."/>
        </authorList>
    </citation>
    <scope>NUCLEOTIDE SEQUENCE</scope>
</reference>
<protein>
    <submittedName>
        <fullName evidence="1">Uncharacterized protein</fullName>
    </submittedName>
</protein>
<proteinExistence type="predicted"/>
<name>A0A0E9XNR1_ANGAN</name>
<evidence type="ECO:0000313" key="1">
    <source>
        <dbReference type="EMBL" id="JAI04270.1"/>
    </source>
</evidence>
<reference evidence="1" key="1">
    <citation type="submission" date="2014-11" db="EMBL/GenBank/DDBJ databases">
        <authorList>
            <person name="Amaro Gonzalez C."/>
        </authorList>
    </citation>
    <scope>NUCLEOTIDE SEQUENCE</scope>
</reference>
<dbReference type="AlphaFoldDB" id="A0A0E9XNR1"/>